<keyword evidence="4" id="KW-1185">Reference proteome</keyword>
<accession>A0A3E2B0Y2</accession>
<gene>
    <name evidence="3" type="ORF">DV520_11475</name>
</gene>
<proteinExistence type="predicted"/>
<dbReference type="EMBL" id="QQRQ01000038">
    <property type="protein sequence ID" value="RFT05646.1"/>
    <property type="molecule type" value="Genomic_DNA"/>
</dbReference>
<evidence type="ECO:0000313" key="4">
    <source>
        <dbReference type="Proteomes" id="UP000260649"/>
    </source>
</evidence>
<dbReference type="Proteomes" id="UP000260649">
    <property type="component" value="Unassembled WGS sequence"/>
</dbReference>
<evidence type="ECO:0000313" key="3">
    <source>
        <dbReference type="EMBL" id="RFT05646.1"/>
    </source>
</evidence>
<organism evidence="3 4">
    <name type="scientific">Evtepia gabavorous</name>
    <dbReference type="NCBI Taxonomy" id="2211183"/>
    <lineage>
        <taxon>Bacteria</taxon>
        <taxon>Bacillati</taxon>
        <taxon>Bacillota</taxon>
        <taxon>Clostridia</taxon>
        <taxon>Eubacteriales</taxon>
        <taxon>Evtepia</taxon>
    </lineage>
</organism>
<feature type="domain" description="SLH" evidence="2">
    <location>
        <begin position="41"/>
        <end position="105"/>
    </location>
</feature>
<sequence>IGGYEDGSYHPERNIKRSEITKMICVALNGGKEPNLATPGTPTFSDVRGTTAAWAEKYIESCVSQGIVSGVGGGRFSPAGNVTASQLAKMLLVCLGYDADIEEFTGNAWDTNVNVVATQKGIYEGLSGLDVSAALTRDNAAQMVWNALQATEVTYKYTLVSENGQLVSKVELVDKTGEKGNKITLLEDKYSGAGIYEGILTGAGELGTAGKDKIGMLVVDKLNGATVDDTKDQIWTYSDDVTNLYMQYVKVLVNNKGDAYGVFPVAKENTVVTDIFANVKQDGDKIKIGGTSYNYDVNKTSGKESGMVYGVKNSSGGPLYINEIAAEVRSGDQITFISNDGDNKFDLAIVNPMTSFGKVTYVDSEKVNVTGVPGAFEEDDIIPDGLVKGDYVAVYKDSFTGNDKLVKAEKVTGKVDATKGNGSTITDVEIDGNWYTLGNKNANEPFQNAVVAKGDSVNGTGDTLTLYVINGVAYQVTKEAGGSTDTAFVIRKTNSIDADGNVQMRVLFADGSEKTIAAKDTSALSSINNGDLVTYEMEGSAYELTKVADGTNEAGGDSVVSDTSNGKFVKADKKITVGGKSYRVSSDAVVYIQYQETGSNDVKYRAMTGAELNNLGGDFTADKGCIAVIDDGLASVVVLKSSAYLPGANADKMYGYVTDAGTTREDSNGKYREFTVWTSSNEEQVVKMKATGTSIVKGDLISFDMTSDNFIEGVLSTSDGTNKLTVATGAIDQFGKDYMVLFNGEDLTFDDDVKYIYVNGEEGVAGDGLEQAYETADGNRYNNVKYVVDSSTGDVVMVALNTAADGWDNSVTVPSKDVANVVGNVATGAKATVSVKGTTTTINLAGEVTKGVPAALNNVFTGKEGNDTDLTAVTLKGIIPESGSVTITQKNDALKVYYSTSFSDGEKIGTYDRVNSNGGETNGDYSLLIQEGKTATVTVSDDTGVIATYVVTTTGLTVKE</sequence>
<dbReference type="AlphaFoldDB" id="A0A3E2B0Y2"/>
<dbReference type="GeneID" id="97996352"/>
<dbReference type="Pfam" id="PF00395">
    <property type="entry name" value="SLH"/>
    <property type="match status" value="1"/>
</dbReference>
<reference evidence="3 4" key="1">
    <citation type="submission" date="2018-07" db="EMBL/GenBank/DDBJ databases">
        <title>GABA Modulating Bacteria of the Human Gut Microbiota.</title>
        <authorList>
            <person name="Strandwitz P."/>
            <person name="Kim K.H."/>
            <person name="Terekhova D."/>
            <person name="Liu J.K."/>
            <person name="Sharma A."/>
            <person name="Levering J."/>
            <person name="Mcdonald D."/>
            <person name="Dietrich D."/>
            <person name="Ramadhar T.R."/>
            <person name="Lekbua A."/>
            <person name="Mroue N."/>
            <person name="Liston C."/>
            <person name="Stewart E.J."/>
            <person name="Dubin M.J."/>
            <person name="Zengler K."/>
            <person name="Knight R."/>
            <person name="Gilbert J.A."/>
            <person name="Clardy J."/>
            <person name="Lewis K."/>
        </authorList>
    </citation>
    <scope>NUCLEOTIDE SEQUENCE [LARGE SCALE GENOMIC DNA]</scope>
    <source>
        <strain evidence="3 4">KLE1738</strain>
    </source>
</reference>
<name>A0A3E2B0Y2_9FIRM</name>
<dbReference type="PROSITE" id="PS51272">
    <property type="entry name" value="SLH"/>
    <property type="match status" value="1"/>
</dbReference>
<evidence type="ECO:0000259" key="2">
    <source>
        <dbReference type="PROSITE" id="PS51272"/>
    </source>
</evidence>
<feature type="non-terminal residue" evidence="3">
    <location>
        <position position="1"/>
    </location>
</feature>
<dbReference type="InterPro" id="IPR001119">
    <property type="entry name" value="SLH_dom"/>
</dbReference>
<dbReference type="RefSeq" id="WP_133308868.1">
    <property type="nucleotide sequence ID" value="NZ_JBKWHG010000002.1"/>
</dbReference>
<comment type="caution">
    <text evidence="3">The sequence shown here is derived from an EMBL/GenBank/DDBJ whole genome shotgun (WGS) entry which is preliminary data.</text>
</comment>
<protein>
    <submittedName>
        <fullName evidence="3">S-layer homology domain-containing protein</fullName>
    </submittedName>
</protein>
<keyword evidence="1" id="KW-0677">Repeat</keyword>
<evidence type="ECO:0000256" key="1">
    <source>
        <dbReference type="ARBA" id="ARBA00022737"/>
    </source>
</evidence>